<reference evidence="1" key="1">
    <citation type="submission" date="2023-09" db="EMBL/GenBank/DDBJ databases">
        <title>Coexistence of blaNDM-1 and blaKPC-2 in Enterobacter chuandaensis.</title>
        <authorList>
            <person name="Chen R."/>
        </authorList>
    </citation>
    <scope>NUCLEOTIDE SEQUENCE</scope>
    <source>
        <strain evidence="1">FAHZZU5885</strain>
    </source>
</reference>
<evidence type="ECO:0000313" key="1">
    <source>
        <dbReference type="EMBL" id="WNS37174.1"/>
    </source>
</evidence>
<dbReference type="AlphaFoldDB" id="A0AA96M0E3"/>
<dbReference type="EMBL" id="CP135253">
    <property type="protein sequence ID" value="WNS37174.1"/>
    <property type="molecule type" value="Genomic_DNA"/>
</dbReference>
<protein>
    <recommendedName>
        <fullName evidence="2">HNH endonuclease</fullName>
    </recommendedName>
</protein>
<proteinExistence type="predicted"/>
<accession>A0AA96M0E3</accession>
<dbReference type="KEGG" id="echu:RQP59_19210"/>
<name>A0AA96M0E3_9ENTR</name>
<gene>
    <name evidence="1" type="ORF">RQP59_19210</name>
</gene>
<organism evidence="1">
    <name type="scientific">Enterobacter chuandaensis</name>
    <dbReference type="NCBI Taxonomy" id="2497875"/>
    <lineage>
        <taxon>Bacteria</taxon>
        <taxon>Pseudomonadati</taxon>
        <taxon>Pseudomonadota</taxon>
        <taxon>Gammaproteobacteria</taxon>
        <taxon>Enterobacterales</taxon>
        <taxon>Enterobacteriaceae</taxon>
        <taxon>Enterobacter</taxon>
        <taxon>Enterobacter cloacae complex</taxon>
    </lineage>
</organism>
<sequence length="163" mass="17610">MILSQAKLIAEGFTLSPSARFGILRKGNAVGSIQRKRPICSTYAGQCTPIADVIYTLAVGDIPEGHKVVPLNPEGPFTVDNVALLTPEEAKARISRIRSEGAKGKRSPKPAGLPKGIMERKPGYYVASFMRDGKRHNKAGKDISELTVWLLRERDGLSIGGIV</sequence>
<dbReference type="RefSeq" id="WP_063407954.1">
    <property type="nucleotide sequence ID" value="NZ_CP135253.1"/>
</dbReference>
<evidence type="ECO:0008006" key="2">
    <source>
        <dbReference type="Google" id="ProtNLM"/>
    </source>
</evidence>